<proteinExistence type="predicted"/>
<accession>A0ABX7I3I1</accession>
<keyword evidence="3" id="KW-1185">Reference proteome</keyword>
<organism evidence="2 3">
    <name type="scientific">Dyadobacter sandarakinus</name>
    <dbReference type="NCBI Taxonomy" id="2747268"/>
    <lineage>
        <taxon>Bacteria</taxon>
        <taxon>Pseudomonadati</taxon>
        <taxon>Bacteroidota</taxon>
        <taxon>Cytophagia</taxon>
        <taxon>Cytophagales</taxon>
        <taxon>Spirosomataceae</taxon>
        <taxon>Dyadobacter</taxon>
    </lineage>
</organism>
<protein>
    <submittedName>
        <fullName evidence="2">Uncharacterized protein</fullName>
    </submittedName>
</protein>
<evidence type="ECO:0000256" key="1">
    <source>
        <dbReference type="SAM" id="MobiDB-lite"/>
    </source>
</evidence>
<dbReference type="Proteomes" id="UP000612680">
    <property type="component" value="Chromosome"/>
</dbReference>
<name>A0ABX7I3I1_9BACT</name>
<feature type="region of interest" description="Disordered" evidence="1">
    <location>
        <begin position="98"/>
        <end position="132"/>
    </location>
</feature>
<evidence type="ECO:0000313" key="3">
    <source>
        <dbReference type="Proteomes" id="UP000612680"/>
    </source>
</evidence>
<feature type="compositionally biased region" description="Polar residues" evidence="1">
    <location>
        <begin position="122"/>
        <end position="132"/>
    </location>
</feature>
<dbReference type="EMBL" id="CP056775">
    <property type="protein sequence ID" value="QRR00355.1"/>
    <property type="molecule type" value="Genomic_DNA"/>
</dbReference>
<reference evidence="2 3" key="1">
    <citation type="submission" date="2020-06" db="EMBL/GenBank/DDBJ databases">
        <title>Dyadobacter sandarakinus sp. nov., isolated from the soil of the Arctic Yellow River Station.</title>
        <authorList>
            <person name="Zhang Y."/>
            <person name="Peng F."/>
        </authorList>
    </citation>
    <scope>NUCLEOTIDE SEQUENCE [LARGE SCALE GENOMIC DNA]</scope>
    <source>
        <strain evidence="2 3">Q3-56</strain>
    </source>
</reference>
<sequence length="132" mass="14453">MKKITIMLAVFSLAFAELKAQSIVDPGVSIHNYKHPNKAAKARALAGEAGTVKVPSYNTVNRFSKARNSGDLITPKYAPRPAALVIVRERPVEKMQLDPLSSPANYKTPFSKRVKQPEAIADQSSETYPTVD</sequence>
<dbReference type="RefSeq" id="WP_204661330.1">
    <property type="nucleotide sequence ID" value="NZ_CP056775.1"/>
</dbReference>
<gene>
    <name evidence="2" type="ORF">HWI92_05255</name>
</gene>
<evidence type="ECO:0000313" key="2">
    <source>
        <dbReference type="EMBL" id="QRR00355.1"/>
    </source>
</evidence>